<dbReference type="RefSeq" id="WP_188532346.1">
    <property type="nucleotide sequence ID" value="NZ_BMGR01000012.1"/>
</dbReference>
<comment type="caution">
    <text evidence="2">The sequence shown here is derived from an EMBL/GenBank/DDBJ whole genome shotgun (WGS) entry which is preliminary data.</text>
</comment>
<evidence type="ECO:0000313" key="2">
    <source>
        <dbReference type="EMBL" id="GGG14877.1"/>
    </source>
</evidence>
<protein>
    <recommendedName>
        <fullName evidence="1">VOC domain-containing protein</fullName>
    </recommendedName>
</protein>
<dbReference type="Pfam" id="PF00903">
    <property type="entry name" value="Glyoxalase"/>
    <property type="match status" value="1"/>
</dbReference>
<dbReference type="EMBL" id="BMGR01000012">
    <property type="protein sequence ID" value="GGG14877.1"/>
    <property type="molecule type" value="Genomic_DNA"/>
</dbReference>
<dbReference type="InterPro" id="IPR029068">
    <property type="entry name" value="Glyas_Bleomycin-R_OHBP_Dase"/>
</dbReference>
<feature type="domain" description="VOC" evidence="1">
    <location>
        <begin position="10"/>
        <end position="141"/>
    </location>
</feature>
<evidence type="ECO:0000259" key="1">
    <source>
        <dbReference type="PROSITE" id="PS51819"/>
    </source>
</evidence>
<reference evidence="2" key="1">
    <citation type="journal article" date="2014" name="Int. J. Syst. Evol. Microbiol.">
        <title>Complete genome sequence of Corynebacterium casei LMG S-19264T (=DSM 44701T), isolated from a smear-ripened cheese.</title>
        <authorList>
            <consortium name="US DOE Joint Genome Institute (JGI-PGF)"/>
            <person name="Walter F."/>
            <person name="Albersmeier A."/>
            <person name="Kalinowski J."/>
            <person name="Ruckert C."/>
        </authorList>
    </citation>
    <scope>NUCLEOTIDE SEQUENCE</scope>
    <source>
        <strain evidence="2">CGMCC 1.12987</strain>
    </source>
</reference>
<dbReference type="InterPro" id="IPR037523">
    <property type="entry name" value="VOC_core"/>
</dbReference>
<name>A0A917FZ56_9BACL</name>
<sequence>MNLYDEKIDAYALVQLPVRNLKESVAFYTEQLGFVLENPGRDYEVNCFLRIHNGNGEDGRGAGPGLHLLQTEEQEFRPSHWIIDGEQVHALELHSKNIVALHEKLKANNVTVVAEPYFMPPAGGYLKFLDPSGHLICVNQAEEYV</sequence>
<dbReference type="Gene3D" id="3.10.180.10">
    <property type="entry name" value="2,3-Dihydroxybiphenyl 1,2-Dioxygenase, domain 1"/>
    <property type="match status" value="1"/>
</dbReference>
<evidence type="ECO:0000313" key="3">
    <source>
        <dbReference type="Proteomes" id="UP000644756"/>
    </source>
</evidence>
<dbReference type="PROSITE" id="PS51819">
    <property type="entry name" value="VOC"/>
    <property type="match status" value="1"/>
</dbReference>
<keyword evidence="3" id="KW-1185">Reference proteome</keyword>
<dbReference type="InterPro" id="IPR004360">
    <property type="entry name" value="Glyas_Fos-R_dOase_dom"/>
</dbReference>
<gene>
    <name evidence="2" type="ORF">GCM10010916_34730</name>
</gene>
<reference evidence="2" key="2">
    <citation type="submission" date="2020-09" db="EMBL/GenBank/DDBJ databases">
        <authorList>
            <person name="Sun Q."/>
            <person name="Zhou Y."/>
        </authorList>
    </citation>
    <scope>NUCLEOTIDE SEQUENCE</scope>
    <source>
        <strain evidence="2">CGMCC 1.12987</strain>
    </source>
</reference>
<dbReference type="Proteomes" id="UP000644756">
    <property type="component" value="Unassembled WGS sequence"/>
</dbReference>
<accession>A0A917FZ56</accession>
<proteinExistence type="predicted"/>
<dbReference type="AlphaFoldDB" id="A0A917FZ56"/>
<dbReference type="SUPFAM" id="SSF54593">
    <property type="entry name" value="Glyoxalase/Bleomycin resistance protein/Dihydroxybiphenyl dioxygenase"/>
    <property type="match status" value="1"/>
</dbReference>
<organism evidence="2 3">
    <name type="scientific">Paenibacillus abyssi</name>
    <dbReference type="NCBI Taxonomy" id="1340531"/>
    <lineage>
        <taxon>Bacteria</taxon>
        <taxon>Bacillati</taxon>
        <taxon>Bacillota</taxon>
        <taxon>Bacilli</taxon>
        <taxon>Bacillales</taxon>
        <taxon>Paenibacillaceae</taxon>
        <taxon>Paenibacillus</taxon>
    </lineage>
</organism>